<dbReference type="GO" id="GO:0160150">
    <property type="term" value="F:tRNA pseudouridine(13) synthase activity"/>
    <property type="evidence" value="ECO:0007669"/>
    <property type="project" value="UniProtKB-EC"/>
</dbReference>
<evidence type="ECO:0000256" key="3">
    <source>
        <dbReference type="ARBA" id="ARBA00023235"/>
    </source>
</evidence>
<reference evidence="6 7" key="1">
    <citation type="submission" date="2019-02" db="EMBL/GenBank/DDBJ databases">
        <title>Deep-cultivation of Planctomycetes and their phenomic and genomic characterization uncovers novel biology.</title>
        <authorList>
            <person name="Wiegand S."/>
            <person name="Jogler M."/>
            <person name="Boedeker C."/>
            <person name="Pinto D."/>
            <person name="Vollmers J."/>
            <person name="Rivas-Marin E."/>
            <person name="Kohn T."/>
            <person name="Peeters S.H."/>
            <person name="Heuer A."/>
            <person name="Rast P."/>
            <person name="Oberbeckmann S."/>
            <person name="Bunk B."/>
            <person name="Jeske O."/>
            <person name="Meyerdierks A."/>
            <person name="Storesund J.E."/>
            <person name="Kallscheuer N."/>
            <person name="Luecker S."/>
            <person name="Lage O.M."/>
            <person name="Pohl T."/>
            <person name="Merkel B.J."/>
            <person name="Hornburger P."/>
            <person name="Mueller R.-W."/>
            <person name="Bruemmer F."/>
            <person name="Labrenz M."/>
            <person name="Spormann A.M."/>
            <person name="Op den Camp H."/>
            <person name="Overmann J."/>
            <person name="Amann R."/>
            <person name="Jetten M.S.M."/>
            <person name="Mascher T."/>
            <person name="Medema M.H."/>
            <person name="Devos D.P."/>
            <person name="Kaster A.-K."/>
            <person name="Ovreas L."/>
            <person name="Rohde M."/>
            <person name="Galperin M.Y."/>
            <person name="Jogler C."/>
        </authorList>
    </citation>
    <scope>NUCLEOTIDE SEQUENCE [LARGE SCALE GENOMIC DNA]</scope>
    <source>
        <strain evidence="6 7">EC9</strain>
    </source>
</reference>
<protein>
    <recommendedName>
        <fullName evidence="4">tRNA pseudouridine synthase D</fullName>
        <ecNumber evidence="4">5.4.99.27</ecNumber>
    </recommendedName>
    <alternativeName>
        <fullName evidence="4">tRNA pseudouridine(13) synthase</fullName>
    </alternativeName>
    <alternativeName>
        <fullName evidence="4">tRNA pseudouridylate synthase D</fullName>
    </alternativeName>
    <alternativeName>
        <fullName evidence="4">tRNA-uridine isomerase D</fullName>
    </alternativeName>
</protein>
<feature type="domain" description="TRUD" evidence="5">
    <location>
        <begin position="179"/>
        <end position="326"/>
    </location>
</feature>
<dbReference type="PROSITE" id="PS50984">
    <property type="entry name" value="TRUD"/>
    <property type="match status" value="1"/>
</dbReference>
<keyword evidence="2 4" id="KW-0819">tRNA processing</keyword>
<dbReference type="Gene3D" id="3.30.2350.20">
    <property type="entry name" value="TruD, catalytic domain"/>
    <property type="match status" value="1"/>
</dbReference>
<dbReference type="EMBL" id="CP036261">
    <property type="protein sequence ID" value="QDS86398.1"/>
    <property type="molecule type" value="Genomic_DNA"/>
</dbReference>
<dbReference type="GO" id="GO:0031119">
    <property type="term" value="P:tRNA pseudouridine synthesis"/>
    <property type="evidence" value="ECO:0007669"/>
    <property type="project" value="UniProtKB-UniRule"/>
</dbReference>
<comment type="catalytic activity">
    <reaction evidence="4">
        <text>uridine(13) in tRNA = pseudouridine(13) in tRNA</text>
        <dbReference type="Rhea" id="RHEA:42540"/>
        <dbReference type="Rhea" id="RHEA-COMP:10105"/>
        <dbReference type="Rhea" id="RHEA-COMP:10106"/>
        <dbReference type="ChEBI" id="CHEBI:65314"/>
        <dbReference type="ChEBI" id="CHEBI:65315"/>
        <dbReference type="EC" id="5.4.99.27"/>
    </reaction>
</comment>
<keyword evidence="7" id="KW-1185">Reference proteome</keyword>
<dbReference type="HAMAP" id="MF_01082">
    <property type="entry name" value="TruD"/>
    <property type="match status" value="1"/>
</dbReference>
<evidence type="ECO:0000256" key="1">
    <source>
        <dbReference type="ARBA" id="ARBA00007953"/>
    </source>
</evidence>
<comment type="similarity">
    <text evidence="1 4">Belongs to the pseudouridine synthase TruD family.</text>
</comment>
<dbReference type="GO" id="GO:0003723">
    <property type="term" value="F:RNA binding"/>
    <property type="evidence" value="ECO:0007669"/>
    <property type="project" value="InterPro"/>
</dbReference>
<dbReference type="PANTHER" id="PTHR47811">
    <property type="entry name" value="TRNA PSEUDOURIDINE SYNTHASE D"/>
    <property type="match status" value="1"/>
</dbReference>
<keyword evidence="3 4" id="KW-0413">Isomerase</keyword>
<evidence type="ECO:0000313" key="7">
    <source>
        <dbReference type="Proteomes" id="UP000319557"/>
    </source>
</evidence>
<evidence type="ECO:0000259" key="5">
    <source>
        <dbReference type="PROSITE" id="PS50984"/>
    </source>
</evidence>
<evidence type="ECO:0000256" key="2">
    <source>
        <dbReference type="ARBA" id="ARBA00022694"/>
    </source>
</evidence>
<evidence type="ECO:0000313" key="6">
    <source>
        <dbReference type="EMBL" id="QDS86398.1"/>
    </source>
</evidence>
<dbReference type="SUPFAM" id="SSF55120">
    <property type="entry name" value="Pseudouridine synthase"/>
    <property type="match status" value="1"/>
</dbReference>
<dbReference type="Pfam" id="PF01142">
    <property type="entry name" value="TruD"/>
    <property type="match status" value="2"/>
</dbReference>
<accession>A0A517LUV5</accession>
<comment type="function">
    <text evidence="4">Responsible for synthesis of pseudouridine from uracil-13 in transfer RNAs.</text>
</comment>
<gene>
    <name evidence="4 6" type="primary">truD</name>
    <name evidence="6" type="ORF">EC9_05600</name>
</gene>
<dbReference type="GO" id="GO:0005829">
    <property type="term" value="C:cytosol"/>
    <property type="evidence" value="ECO:0007669"/>
    <property type="project" value="TreeGrafter"/>
</dbReference>
<sequence length="364" mass="41175">MASRGKRSQATAIMTTDSVLKWTAMNPIDPPRLLGPPLGSVIFKSQPEDFEVEELLRFEPSGEGEHCLVWMEKRHRNTNDVASELATKLGLRKRLISHCGLKDKEAVTRQWFSLHLPGKPSPSVEDLTVEGVRVLRIVRHLRKLHRGAHDGNRFWIRLRGCEFSREAAAARWQQMIDRGVPNYFGTQRFGRDGGNVPQALRWFKDEIQVRDRMLRGILLSAARSYLFNACVGHRVLDGTWDTPLSGDVFGFADNRSLVLPHNLHGDEADRVRQGALELTAPLWGEGELQSQAAVKAMEEQVVAAYPDLLAGLAQFNLRQERRVMRLRPLSAELTWETDSTLVLRFDLPKGTYATTLLRELVDIG</sequence>
<dbReference type="InterPro" id="IPR001656">
    <property type="entry name" value="PsdUridine_synth_TruD"/>
</dbReference>
<name>A0A517LUV5_9BACT</name>
<dbReference type="EC" id="5.4.99.27" evidence="4"/>
<dbReference type="InterPro" id="IPR020119">
    <property type="entry name" value="PsdUridine_synth_TruD_CS"/>
</dbReference>
<dbReference type="InterPro" id="IPR042214">
    <property type="entry name" value="TruD_catalytic"/>
</dbReference>
<dbReference type="Proteomes" id="UP000319557">
    <property type="component" value="Chromosome"/>
</dbReference>
<dbReference type="InterPro" id="IPR043165">
    <property type="entry name" value="TruD_insert_sf"/>
</dbReference>
<dbReference type="InterPro" id="IPR050170">
    <property type="entry name" value="TruD_pseudoU_synthase"/>
</dbReference>
<feature type="active site" description="Nucleophile" evidence="4">
    <location>
        <position position="103"/>
    </location>
</feature>
<dbReference type="Gene3D" id="3.30.2340.10">
    <property type="entry name" value="TruD, insertion domain"/>
    <property type="match status" value="1"/>
</dbReference>
<dbReference type="PANTHER" id="PTHR47811:SF1">
    <property type="entry name" value="TRNA PSEUDOURIDINE SYNTHASE D"/>
    <property type="match status" value="1"/>
</dbReference>
<dbReference type="InterPro" id="IPR011760">
    <property type="entry name" value="PsdUridine_synth_TruD_insert"/>
</dbReference>
<dbReference type="InterPro" id="IPR020103">
    <property type="entry name" value="PsdUridine_synth_cat_dom_sf"/>
</dbReference>
<dbReference type="KEGG" id="ruv:EC9_05600"/>
<evidence type="ECO:0000256" key="4">
    <source>
        <dbReference type="HAMAP-Rule" id="MF_01082"/>
    </source>
</evidence>
<dbReference type="AlphaFoldDB" id="A0A517LUV5"/>
<dbReference type="PROSITE" id="PS01268">
    <property type="entry name" value="UPF0024"/>
    <property type="match status" value="1"/>
</dbReference>
<organism evidence="6 7">
    <name type="scientific">Rosistilla ulvae</name>
    <dbReference type="NCBI Taxonomy" id="1930277"/>
    <lineage>
        <taxon>Bacteria</taxon>
        <taxon>Pseudomonadati</taxon>
        <taxon>Planctomycetota</taxon>
        <taxon>Planctomycetia</taxon>
        <taxon>Pirellulales</taxon>
        <taxon>Pirellulaceae</taxon>
        <taxon>Rosistilla</taxon>
    </lineage>
</organism>
<proteinExistence type="inferred from homology"/>
<dbReference type="OrthoDB" id="1550679at2"/>
<dbReference type="CDD" id="cd02575">
    <property type="entry name" value="PseudoU_synth_EcTruD"/>
    <property type="match status" value="1"/>
</dbReference>